<dbReference type="CDD" id="cd07989">
    <property type="entry name" value="LPLAT_AGPAT-like"/>
    <property type="match status" value="1"/>
</dbReference>
<dbReference type="OrthoDB" id="9803035at2"/>
<dbReference type="PANTHER" id="PTHR10434:SF64">
    <property type="entry name" value="1-ACYL-SN-GLYCEROL-3-PHOSPHATE ACYLTRANSFERASE-RELATED"/>
    <property type="match status" value="1"/>
</dbReference>
<keyword evidence="7" id="KW-1208">Phospholipid metabolism</keyword>
<dbReference type="GO" id="GO:0003841">
    <property type="term" value="F:1-acylglycerol-3-phosphate O-acyltransferase activity"/>
    <property type="evidence" value="ECO:0007669"/>
    <property type="project" value="UniProtKB-UniRule"/>
</dbReference>
<evidence type="ECO:0000313" key="9">
    <source>
        <dbReference type="EMBL" id="EIM57756.1"/>
    </source>
</evidence>
<protein>
    <recommendedName>
        <fullName evidence="7">1-acyl-sn-glycerol-3-phosphate acyltransferase</fullName>
        <ecNumber evidence="7">2.3.1.51</ecNumber>
    </recommendedName>
</protein>
<dbReference type="EMBL" id="CM001487">
    <property type="protein sequence ID" value="EIM57756.1"/>
    <property type="molecule type" value="Genomic_DNA"/>
</dbReference>
<evidence type="ECO:0000256" key="5">
    <source>
        <dbReference type="ARBA" id="ARBA00023098"/>
    </source>
</evidence>
<dbReference type="AlphaFoldDB" id="I5AVD3"/>
<evidence type="ECO:0000256" key="2">
    <source>
        <dbReference type="ARBA" id="ARBA00008655"/>
    </source>
</evidence>
<evidence type="ECO:0000259" key="8">
    <source>
        <dbReference type="SMART" id="SM00563"/>
    </source>
</evidence>
<comment type="domain">
    <text evidence="7">The HXXXXD motif is essential for acyltransferase activity and may constitute the binding site for the phosphate moiety of the glycerol-3-phosphate.</text>
</comment>
<evidence type="ECO:0000313" key="10">
    <source>
        <dbReference type="Proteomes" id="UP000005753"/>
    </source>
</evidence>
<dbReference type="SMART" id="SM00563">
    <property type="entry name" value="PlsC"/>
    <property type="match status" value="1"/>
</dbReference>
<dbReference type="Proteomes" id="UP000005753">
    <property type="component" value="Chromosome"/>
</dbReference>
<keyword evidence="4 7" id="KW-0808">Transferase</keyword>
<proteinExistence type="inferred from homology"/>
<keyword evidence="3 7" id="KW-0444">Lipid biosynthesis</keyword>
<dbReference type="InterPro" id="IPR004552">
    <property type="entry name" value="AGP_acyltrans"/>
</dbReference>
<dbReference type="InterPro" id="IPR002123">
    <property type="entry name" value="Plipid/glycerol_acylTrfase"/>
</dbReference>
<dbReference type="NCBIfam" id="TIGR00530">
    <property type="entry name" value="AGP_acyltrn"/>
    <property type="match status" value="1"/>
</dbReference>
<gene>
    <name evidence="9" type="ORF">EubceDRAFT1_1983</name>
</gene>
<dbReference type="GO" id="GO:0006654">
    <property type="term" value="P:phosphatidic acid biosynthetic process"/>
    <property type="evidence" value="ECO:0007669"/>
    <property type="project" value="TreeGrafter"/>
</dbReference>
<dbReference type="PANTHER" id="PTHR10434">
    <property type="entry name" value="1-ACYL-SN-GLYCEROL-3-PHOSPHATE ACYLTRANSFERASE"/>
    <property type="match status" value="1"/>
</dbReference>
<dbReference type="SUPFAM" id="SSF69593">
    <property type="entry name" value="Glycerol-3-phosphate (1)-acyltransferase"/>
    <property type="match status" value="1"/>
</dbReference>
<dbReference type="STRING" id="633697.EubceDRAFT1_1983"/>
<evidence type="ECO:0000256" key="4">
    <source>
        <dbReference type="ARBA" id="ARBA00022679"/>
    </source>
</evidence>
<comment type="pathway">
    <text evidence="1">Lipid metabolism.</text>
</comment>
<evidence type="ECO:0000256" key="7">
    <source>
        <dbReference type="RuleBase" id="RU361267"/>
    </source>
</evidence>
<sequence length="246" mass="27406">MFRLIFSVLFAVLFLILGLPVLGVLHLIGLVNINAKDRACQAAVSWAFRVILAISGIRVTVLGKENIPEDKAALFVGNHRSNFDIIATYPFMKRPGGYIAKKSMEKIPLLNLWMRAIYCFFLDRSNIKDGMQMILDAIAQIKGGRNVFVFAEGTRNRGETDTPLLPFHEGSFRIATKTGCPIIPVALNNTVNIMEAHSPWIRSTHIVIEFGAPIDTTALSRDEKKHIGETTAEIITKMIEKNQSLI</sequence>
<accession>I5AVD3</accession>
<dbReference type="Pfam" id="PF01553">
    <property type="entry name" value="Acyltransferase"/>
    <property type="match status" value="1"/>
</dbReference>
<evidence type="ECO:0000256" key="6">
    <source>
        <dbReference type="ARBA" id="ARBA00023315"/>
    </source>
</evidence>
<keyword evidence="6 7" id="KW-0012">Acyltransferase</keyword>
<comment type="similarity">
    <text evidence="2 7">Belongs to the 1-acyl-sn-glycerol-3-phosphate acyltransferase family.</text>
</comment>
<evidence type="ECO:0000256" key="1">
    <source>
        <dbReference type="ARBA" id="ARBA00005189"/>
    </source>
</evidence>
<dbReference type="HOGENOM" id="CLU_027938_6_1_9"/>
<dbReference type="GO" id="GO:0016020">
    <property type="term" value="C:membrane"/>
    <property type="evidence" value="ECO:0007669"/>
    <property type="project" value="InterPro"/>
</dbReference>
<evidence type="ECO:0000256" key="3">
    <source>
        <dbReference type="ARBA" id="ARBA00022516"/>
    </source>
</evidence>
<keyword evidence="7" id="KW-0594">Phospholipid biosynthesis</keyword>
<organism evidence="9 10">
    <name type="scientific">Eubacterium cellulosolvens (strain ATCC 43171 / JCM 9499 / 6)</name>
    <name type="common">Cillobacterium cellulosolvens</name>
    <dbReference type="NCBI Taxonomy" id="633697"/>
    <lineage>
        <taxon>Bacteria</taxon>
        <taxon>Bacillati</taxon>
        <taxon>Bacillota</taxon>
        <taxon>Clostridia</taxon>
        <taxon>Eubacteriales</taxon>
        <taxon>Eubacteriaceae</taxon>
        <taxon>Eubacterium</taxon>
    </lineage>
</organism>
<keyword evidence="10" id="KW-1185">Reference proteome</keyword>
<dbReference type="EC" id="2.3.1.51" evidence="7"/>
<reference evidence="9 10" key="2">
    <citation type="submission" date="2012-02" db="EMBL/GenBank/DDBJ databases">
        <title>Improved High-Quality Draft sequence of Eubacterium cellulosolvens 6.</title>
        <authorList>
            <consortium name="US DOE Joint Genome Institute"/>
            <person name="Lucas S."/>
            <person name="Han J."/>
            <person name="Lapidus A."/>
            <person name="Cheng J.-F."/>
            <person name="Goodwin L."/>
            <person name="Pitluck S."/>
            <person name="Peters L."/>
            <person name="Mikhailova N."/>
            <person name="Gu W."/>
            <person name="Detter J.C."/>
            <person name="Han C."/>
            <person name="Tapia R."/>
            <person name="Land M."/>
            <person name="Hauser L."/>
            <person name="Kyrpides N."/>
            <person name="Ivanova N."/>
            <person name="Pagani I."/>
            <person name="Johnson E."/>
            <person name="Mukhopadhyay B."/>
            <person name="Anderson I."/>
            <person name="Woyke T."/>
        </authorList>
    </citation>
    <scope>NUCLEOTIDE SEQUENCE [LARGE SCALE GENOMIC DNA]</scope>
    <source>
        <strain evidence="9 10">6</strain>
    </source>
</reference>
<reference evidence="9 10" key="1">
    <citation type="submission" date="2010-08" db="EMBL/GenBank/DDBJ databases">
        <authorList>
            <consortium name="US DOE Joint Genome Institute (JGI-PGF)"/>
            <person name="Lucas S."/>
            <person name="Copeland A."/>
            <person name="Lapidus A."/>
            <person name="Cheng J.-F."/>
            <person name="Bruce D."/>
            <person name="Goodwin L."/>
            <person name="Pitluck S."/>
            <person name="Land M.L."/>
            <person name="Hauser L."/>
            <person name="Chang Y.-J."/>
            <person name="Anderson I.J."/>
            <person name="Johnson E."/>
            <person name="Mulhopadhyay B."/>
            <person name="Kyrpides N."/>
            <person name="Woyke T.J."/>
        </authorList>
    </citation>
    <scope>NUCLEOTIDE SEQUENCE [LARGE SCALE GENOMIC DNA]</scope>
    <source>
        <strain evidence="9 10">6</strain>
    </source>
</reference>
<name>I5AVD3_EUBC6</name>
<comment type="catalytic activity">
    <reaction evidence="7">
        <text>a 1-acyl-sn-glycero-3-phosphate + an acyl-CoA = a 1,2-diacyl-sn-glycero-3-phosphate + CoA</text>
        <dbReference type="Rhea" id="RHEA:19709"/>
        <dbReference type="ChEBI" id="CHEBI:57287"/>
        <dbReference type="ChEBI" id="CHEBI:57970"/>
        <dbReference type="ChEBI" id="CHEBI:58342"/>
        <dbReference type="ChEBI" id="CHEBI:58608"/>
        <dbReference type="EC" id="2.3.1.51"/>
    </reaction>
</comment>
<feature type="domain" description="Phospholipid/glycerol acyltransferase" evidence="8">
    <location>
        <begin position="73"/>
        <end position="190"/>
    </location>
</feature>
<keyword evidence="5 7" id="KW-0443">Lipid metabolism</keyword>
<dbReference type="eggNOG" id="COG0204">
    <property type="taxonomic scope" value="Bacteria"/>
</dbReference>